<comment type="caution">
    <text evidence="1">The sequence shown here is derived from an EMBL/GenBank/DDBJ whole genome shotgun (WGS) entry which is preliminary data.</text>
</comment>
<dbReference type="PANTHER" id="PTHR24114">
    <property type="entry name" value="LEUCINE RICH REPEAT FAMILY PROTEIN"/>
    <property type="match status" value="1"/>
</dbReference>
<feature type="non-terminal residue" evidence="1">
    <location>
        <position position="1"/>
    </location>
</feature>
<feature type="non-terminal residue" evidence="1">
    <location>
        <position position="866"/>
    </location>
</feature>
<organism evidence="1 2">
    <name type="scientific">Mortierella hygrophila</name>
    <dbReference type="NCBI Taxonomy" id="979708"/>
    <lineage>
        <taxon>Eukaryota</taxon>
        <taxon>Fungi</taxon>
        <taxon>Fungi incertae sedis</taxon>
        <taxon>Mucoromycota</taxon>
        <taxon>Mortierellomycotina</taxon>
        <taxon>Mortierellomycetes</taxon>
        <taxon>Mortierellales</taxon>
        <taxon>Mortierellaceae</taxon>
        <taxon>Mortierella</taxon>
    </lineage>
</organism>
<dbReference type="InterPro" id="IPR001611">
    <property type="entry name" value="Leu-rich_rpt"/>
</dbReference>
<name>A0A9P6EVK6_9FUNG</name>
<gene>
    <name evidence="1" type="ORF">EC957_011235</name>
</gene>
<dbReference type="Gene3D" id="3.80.10.10">
    <property type="entry name" value="Ribonuclease Inhibitor"/>
    <property type="match status" value="4"/>
</dbReference>
<dbReference type="CDD" id="cd00116">
    <property type="entry name" value="LRR_RI"/>
    <property type="match status" value="1"/>
</dbReference>
<proteinExistence type="predicted"/>
<sequence>RIKHRPGVVLDVVLSSTVEFVPVDSPMAISRMASTETPTHGPIDSHRLGAIINELNVSPSPRASSNAEVMQDLVGKRLAPSTHGDDIQHYLVQNVGRLVNDVGELKLQGDVIEKLAHRMIDLQQQALDRLVLIQSKTEAILTQQLELTEYPIPRLFIVLPEEPAKYDPGNWFRTKFRLHFISNAFFKKYGPFLLLMLELIKVGASIAGHVVPILSSLKVVEQSVELITAKIDYSLECIDNQMAKVQASSPGDFIDTEPRAAMTQQDLTNYLRDVEGLEGVELRQLGSFLKTSEEENLLGNLYRMATSDGHVKWVCRDHYRASYQEKYTQKLRDVVKLARGEFDEQLGRVEIVLRSRFAAAEFYKAVSKAKGILELIMDWDWECTRSDLEELEKALKISTVSILRLDLRQFRTGLRSKLFSTSTQYKVLFPITELSNMKTIHIVLPEKFSKLYSLPPKHPSHLHKLSFEMVLGKGTERQCRILAETFKTNSAPTWYFYYNPVGSNGVQALSEALKTNKTLTTLDLAYNSIGPNGAQVLSEALKTNRTLINLDLSSNSIGSDGAKALAEALKTNKTLTTLDLAYNSIGLFGVQVLSEALKTNRTLINLDLSFNPIGYYGDKASFNPIGSDGAKALAEALKTNKTLTTLDLHQNLIGDNGAQALSEALKTNSALTTLNLNHNLIGEDGVKALAEALKTNKTLTTLDLQSNSIGPNGVQALVEALKTNSTLTTLELSFNEIGDNGAQALSEALKTNKTLTTLDLRGNSIGSNGAQALSEALKTNSTLTTLDLYNNSIGDNGAKALAEALKTNKTLTTLELSFNEIGDNGAQALSEALKTNSTLTTLDLQYNSIGDDGAKALAEALKTNKT</sequence>
<dbReference type="Pfam" id="PF13516">
    <property type="entry name" value="LRR_6"/>
    <property type="match status" value="12"/>
</dbReference>
<accession>A0A9P6EVK6</accession>
<reference evidence="1" key="1">
    <citation type="journal article" date="2020" name="Fungal Divers.">
        <title>Resolving the Mortierellaceae phylogeny through synthesis of multi-gene phylogenetics and phylogenomics.</title>
        <authorList>
            <person name="Vandepol N."/>
            <person name="Liber J."/>
            <person name="Desiro A."/>
            <person name="Na H."/>
            <person name="Kennedy M."/>
            <person name="Barry K."/>
            <person name="Grigoriev I.V."/>
            <person name="Miller A.N."/>
            <person name="O'Donnell K."/>
            <person name="Stajich J.E."/>
            <person name="Bonito G."/>
        </authorList>
    </citation>
    <scope>NUCLEOTIDE SEQUENCE</scope>
    <source>
        <strain evidence="1">NRRL 2591</strain>
    </source>
</reference>
<dbReference type="SMART" id="SM00365">
    <property type="entry name" value="LRR_SD22"/>
    <property type="match status" value="9"/>
</dbReference>
<dbReference type="InterPro" id="IPR052394">
    <property type="entry name" value="LRR-containing"/>
</dbReference>
<dbReference type="EMBL" id="JAAAXW010000771">
    <property type="protein sequence ID" value="KAF9536368.1"/>
    <property type="molecule type" value="Genomic_DNA"/>
</dbReference>
<dbReference type="SUPFAM" id="SSF52047">
    <property type="entry name" value="RNI-like"/>
    <property type="match status" value="2"/>
</dbReference>
<dbReference type="PANTHER" id="PTHR24114:SF2">
    <property type="entry name" value="F-BOX DOMAIN-CONTAINING PROTEIN-RELATED"/>
    <property type="match status" value="1"/>
</dbReference>
<evidence type="ECO:0000313" key="2">
    <source>
        <dbReference type="Proteomes" id="UP000723463"/>
    </source>
</evidence>
<protein>
    <recommendedName>
        <fullName evidence="3">NLRC3</fullName>
    </recommendedName>
</protein>
<dbReference type="SMART" id="SM00368">
    <property type="entry name" value="LRR_RI"/>
    <property type="match status" value="12"/>
</dbReference>
<dbReference type="FunFam" id="3.80.10.10:FF:000236">
    <property type="entry name" value="NLR family CARD domain containing 3"/>
    <property type="match status" value="1"/>
</dbReference>
<evidence type="ECO:0000313" key="1">
    <source>
        <dbReference type="EMBL" id="KAF9536368.1"/>
    </source>
</evidence>
<dbReference type="AlphaFoldDB" id="A0A9P6EVK6"/>
<keyword evidence="2" id="KW-1185">Reference proteome</keyword>
<dbReference type="InterPro" id="IPR032675">
    <property type="entry name" value="LRR_dom_sf"/>
</dbReference>
<evidence type="ECO:0008006" key="3">
    <source>
        <dbReference type="Google" id="ProtNLM"/>
    </source>
</evidence>
<dbReference type="Proteomes" id="UP000723463">
    <property type="component" value="Unassembled WGS sequence"/>
</dbReference>